<dbReference type="Proteomes" id="UP000028607">
    <property type="component" value="Unassembled WGS sequence"/>
</dbReference>
<feature type="domain" description="Phasin" evidence="1">
    <location>
        <begin position="33"/>
        <end position="111"/>
    </location>
</feature>
<reference evidence="3" key="1">
    <citation type="submission" date="2013-04" db="EMBL/GenBank/DDBJ databases">
        <title>Thioclava sp. 13D2W-2 Genome Sequencing.</title>
        <authorList>
            <person name="Lai Q."/>
            <person name="Li G."/>
            <person name="Shao Z."/>
        </authorList>
    </citation>
    <scope>NUCLEOTIDE SEQUENCE [LARGE SCALE GENOMIC DNA]</scope>
    <source>
        <strain evidence="3">13D2W-2</strain>
    </source>
</reference>
<evidence type="ECO:0000259" key="1">
    <source>
        <dbReference type="Pfam" id="PF09361"/>
    </source>
</evidence>
<name>A0A085TX70_9RHOB</name>
<dbReference type="eggNOG" id="ENOG50301WB">
    <property type="taxonomic scope" value="Bacteria"/>
</dbReference>
<reference evidence="2 3" key="2">
    <citation type="journal article" date="2015" name="Antonie Van Leeuwenhoek">
        <title>Thioclava indica sp. nov., isolated from surface seawater of the Indian Ocean.</title>
        <authorList>
            <person name="Liu Y."/>
            <person name="Lai Q."/>
            <person name="Du J."/>
            <person name="Xu H."/>
            <person name="Jiang L."/>
            <person name="Shao Z."/>
        </authorList>
    </citation>
    <scope>NUCLEOTIDE SEQUENCE [LARGE SCALE GENOMIC DNA]</scope>
    <source>
        <strain evidence="2 3">13D2W-2</strain>
    </source>
</reference>
<dbReference type="Pfam" id="PF09361">
    <property type="entry name" value="Phasin_2"/>
    <property type="match status" value="1"/>
</dbReference>
<dbReference type="RefSeq" id="WP_038145215.1">
    <property type="nucleotide sequence ID" value="NZ_AQRC01000005.1"/>
</dbReference>
<organism evidence="2 3">
    <name type="scientific">Thioclava atlantica</name>
    <dbReference type="NCBI Taxonomy" id="1317124"/>
    <lineage>
        <taxon>Bacteria</taxon>
        <taxon>Pseudomonadati</taxon>
        <taxon>Pseudomonadota</taxon>
        <taxon>Alphaproteobacteria</taxon>
        <taxon>Rhodobacterales</taxon>
        <taxon>Paracoccaceae</taxon>
        <taxon>Thioclava</taxon>
    </lineage>
</organism>
<dbReference type="STRING" id="1317124.DW2_07807"/>
<evidence type="ECO:0000313" key="3">
    <source>
        <dbReference type="Proteomes" id="UP000028607"/>
    </source>
</evidence>
<evidence type="ECO:0000313" key="2">
    <source>
        <dbReference type="EMBL" id="KFE35317.1"/>
    </source>
</evidence>
<keyword evidence="3" id="KW-1185">Reference proteome</keyword>
<sequence length="123" mass="13461">MATKKNPPGTRMAGCMPVPNVGDVSSMMAPQLRMMEALIAQNIEVLDFLKTRFERDREMIGELADTADPMQAMNLWGEFWQRMMSDYATESSKLATSVTGIAERAVRSATEEGEAIAKAAAGK</sequence>
<accession>A0A085TX70</accession>
<proteinExistence type="predicted"/>
<dbReference type="EMBL" id="AQRC01000005">
    <property type="protein sequence ID" value="KFE35317.1"/>
    <property type="molecule type" value="Genomic_DNA"/>
</dbReference>
<dbReference type="PATRIC" id="fig|1317124.6.peg.1583"/>
<gene>
    <name evidence="2" type="ORF">DW2_07807</name>
</gene>
<dbReference type="AlphaFoldDB" id="A0A085TX70"/>
<dbReference type="InterPro" id="IPR018968">
    <property type="entry name" value="Phasin"/>
</dbReference>
<dbReference type="OrthoDB" id="7870150at2"/>
<protein>
    <recommendedName>
        <fullName evidence="1">Phasin domain-containing protein</fullName>
    </recommendedName>
</protein>
<comment type="caution">
    <text evidence="2">The sequence shown here is derived from an EMBL/GenBank/DDBJ whole genome shotgun (WGS) entry which is preliminary data.</text>
</comment>